<dbReference type="EMBL" id="MN739027">
    <property type="protein sequence ID" value="QHT35883.1"/>
    <property type="molecule type" value="Genomic_DNA"/>
</dbReference>
<name>A0A6C0F5H9_9ZZZZ</name>
<protein>
    <submittedName>
        <fullName evidence="1">Uncharacterized protein</fullName>
    </submittedName>
</protein>
<reference evidence="1" key="1">
    <citation type="journal article" date="2020" name="Nature">
        <title>Giant virus diversity and host interactions through global metagenomics.</title>
        <authorList>
            <person name="Schulz F."/>
            <person name="Roux S."/>
            <person name="Paez-Espino D."/>
            <person name="Jungbluth S."/>
            <person name="Walsh D.A."/>
            <person name="Denef V.J."/>
            <person name="McMahon K.D."/>
            <person name="Konstantinidis K.T."/>
            <person name="Eloe-Fadrosh E.A."/>
            <person name="Kyrpides N.C."/>
            <person name="Woyke T."/>
        </authorList>
    </citation>
    <scope>NUCLEOTIDE SEQUENCE</scope>
    <source>
        <strain evidence="1">GVMAG-M-3300009182-46</strain>
    </source>
</reference>
<accession>A0A6C0F5H9</accession>
<organism evidence="1">
    <name type="scientific">viral metagenome</name>
    <dbReference type="NCBI Taxonomy" id="1070528"/>
    <lineage>
        <taxon>unclassified sequences</taxon>
        <taxon>metagenomes</taxon>
        <taxon>organismal metagenomes</taxon>
    </lineage>
</organism>
<sequence length="71" mass="7609">MEAAFRSFHHSELLFKICAVQASFGRDTESLVHAECIILCSHSVAVSTTDFESVILGSNPSESSVLVLVPG</sequence>
<proteinExistence type="predicted"/>
<evidence type="ECO:0000313" key="1">
    <source>
        <dbReference type="EMBL" id="QHT35883.1"/>
    </source>
</evidence>
<dbReference type="AlphaFoldDB" id="A0A6C0F5H9"/>